<proteinExistence type="predicted"/>
<evidence type="ECO:0000256" key="1">
    <source>
        <dbReference type="SAM" id="Phobius"/>
    </source>
</evidence>
<accession>A0A3E4N325</accession>
<keyword evidence="1" id="KW-1133">Transmembrane helix</keyword>
<keyword evidence="3" id="KW-1185">Reference proteome</keyword>
<organism evidence="2 3">
    <name type="scientific">Phocaeicola plebeius</name>
    <dbReference type="NCBI Taxonomy" id="310297"/>
    <lineage>
        <taxon>Bacteria</taxon>
        <taxon>Pseudomonadati</taxon>
        <taxon>Bacteroidota</taxon>
        <taxon>Bacteroidia</taxon>
        <taxon>Bacteroidales</taxon>
        <taxon>Bacteroidaceae</taxon>
        <taxon>Phocaeicola</taxon>
    </lineage>
</organism>
<dbReference type="AlphaFoldDB" id="A0A3E4N325"/>
<keyword evidence="1" id="KW-0472">Membrane</keyword>
<comment type="caution">
    <text evidence="2">The sequence shown here is derived from an EMBL/GenBank/DDBJ whole genome shotgun (WGS) entry which is preliminary data.</text>
</comment>
<reference evidence="2 3" key="1">
    <citation type="submission" date="2018-08" db="EMBL/GenBank/DDBJ databases">
        <title>A genome reference for cultivated species of the human gut microbiota.</title>
        <authorList>
            <person name="Zou Y."/>
            <person name="Xue W."/>
            <person name="Luo G."/>
        </authorList>
    </citation>
    <scope>NUCLEOTIDE SEQUENCE [LARGE SCALE GENOMIC DNA]</scope>
    <source>
        <strain evidence="2 3">TF10-3AC</strain>
    </source>
</reference>
<protein>
    <submittedName>
        <fullName evidence="2">Uncharacterized protein</fullName>
    </submittedName>
</protein>
<evidence type="ECO:0000313" key="2">
    <source>
        <dbReference type="EMBL" id="RGK56437.1"/>
    </source>
</evidence>
<dbReference type="Proteomes" id="UP000260862">
    <property type="component" value="Unassembled WGS sequence"/>
</dbReference>
<gene>
    <name evidence="2" type="ORF">DXD04_06530</name>
</gene>
<evidence type="ECO:0000313" key="3">
    <source>
        <dbReference type="Proteomes" id="UP000260862"/>
    </source>
</evidence>
<dbReference type="EMBL" id="QSQT01000010">
    <property type="protein sequence ID" value="RGK56437.1"/>
    <property type="molecule type" value="Genomic_DNA"/>
</dbReference>
<sequence length="137" mass="16331">MIDVLSIIILIFSILQIILFFKVWVMTNNVNAIKSCIVQKQTVEDLLIREAQILTLKGEIEEARLRYFRAFYLSVIELYEKAQKEYETQKDMKNEFYENKYKNIVRYFEERLSKIGGTLDKEKFDSFKKVNTLISPI</sequence>
<name>A0A3E4N325_9BACT</name>
<feature type="transmembrane region" description="Helical" evidence="1">
    <location>
        <begin position="6"/>
        <end position="25"/>
    </location>
</feature>
<keyword evidence="1" id="KW-0812">Transmembrane</keyword>